<dbReference type="EMBL" id="GL883090">
    <property type="protein sequence ID" value="EGG12925.1"/>
    <property type="molecule type" value="Genomic_DNA"/>
</dbReference>
<dbReference type="Gene3D" id="1.20.920.10">
    <property type="entry name" value="Bromodomain-like"/>
    <property type="match status" value="1"/>
</dbReference>
<dbReference type="HOGENOM" id="CLU_129458_2_0_1"/>
<name>F4R4W5_MELLP</name>
<dbReference type="GO" id="GO:0005634">
    <property type="term" value="C:nucleus"/>
    <property type="evidence" value="ECO:0007669"/>
    <property type="project" value="TreeGrafter"/>
</dbReference>
<dbReference type="PROSITE" id="PS50014">
    <property type="entry name" value="BROMODOMAIN_2"/>
    <property type="match status" value="1"/>
</dbReference>
<dbReference type="InParanoid" id="F4R4W5"/>
<accession>F4R4W5</accession>
<feature type="non-terminal residue" evidence="4">
    <location>
        <position position="101"/>
    </location>
</feature>
<dbReference type="AlphaFoldDB" id="F4R4W5"/>
<dbReference type="SMART" id="SM00297">
    <property type="entry name" value="BROMO"/>
    <property type="match status" value="1"/>
</dbReference>
<evidence type="ECO:0000256" key="2">
    <source>
        <dbReference type="PROSITE-ProRule" id="PRU00035"/>
    </source>
</evidence>
<dbReference type="GO" id="GO:0006355">
    <property type="term" value="P:regulation of DNA-templated transcription"/>
    <property type="evidence" value="ECO:0007669"/>
    <property type="project" value="TreeGrafter"/>
</dbReference>
<evidence type="ECO:0000313" key="5">
    <source>
        <dbReference type="Proteomes" id="UP000001072"/>
    </source>
</evidence>
<dbReference type="InterPro" id="IPR001487">
    <property type="entry name" value="Bromodomain"/>
</dbReference>
<dbReference type="VEuPathDB" id="FungiDB:MELLADRAFT_31247"/>
<dbReference type="PANTHER" id="PTHR22880:SF225">
    <property type="entry name" value="BROMODOMAIN-CONTAINING PROTEIN BET-1-RELATED"/>
    <property type="match status" value="1"/>
</dbReference>
<evidence type="ECO:0000256" key="1">
    <source>
        <dbReference type="ARBA" id="ARBA00023117"/>
    </source>
</evidence>
<feature type="domain" description="Bromo" evidence="3">
    <location>
        <begin position="6"/>
        <end position="80"/>
    </location>
</feature>
<dbReference type="Pfam" id="PF00439">
    <property type="entry name" value="Bromodomain"/>
    <property type="match status" value="1"/>
</dbReference>
<reference evidence="5" key="1">
    <citation type="journal article" date="2011" name="Proc. Natl. Acad. Sci. U.S.A.">
        <title>Obligate biotrophy features unraveled by the genomic analysis of rust fungi.</title>
        <authorList>
            <person name="Duplessis S."/>
            <person name="Cuomo C.A."/>
            <person name="Lin Y.-C."/>
            <person name="Aerts A."/>
            <person name="Tisserant E."/>
            <person name="Veneault-Fourrey C."/>
            <person name="Joly D.L."/>
            <person name="Hacquard S."/>
            <person name="Amselem J."/>
            <person name="Cantarel B.L."/>
            <person name="Chiu R."/>
            <person name="Coutinho P.M."/>
            <person name="Feau N."/>
            <person name="Field M."/>
            <person name="Frey P."/>
            <person name="Gelhaye E."/>
            <person name="Goldberg J."/>
            <person name="Grabherr M.G."/>
            <person name="Kodira C.D."/>
            <person name="Kohler A."/>
            <person name="Kuees U."/>
            <person name="Lindquist E.A."/>
            <person name="Lucas S.M."/>
            <person name="Mago R."/>
            <person name="Mauceli E."/>
            <person name="Morin E."/>
            <person name="Murat C."/>
            <person name="Pangilinan J.L."/>
            <person name="Park R."/>
            <person name="Pearson M."/>
            <person name="Quesneville H."/>
            <person name="Rouhier N."/>
            <person name="Sakthikumar S."/>
            <person name="Salamov A.A."/>
            <person name="Schmutz J."/>
            <person name="Selles B."/>
            <person name="Shapiro H."/>
            <person name="Tanguay P."/>
            <person name="Tuskan G.A."/>
            <person name="Henrissat B."/>
            <person name="Van de Peer Y."/>
            <person name="Rouze P."/>
            <person name="Ellis J.G."/>
            <person name="Dodds P.N."/>
            <person name="Schein J.E."/>
            <person name="Zhong S."/>
            <person name="Hamelin R.C."/>
            <person name="Grigoriev I.V."/>
            <person name="Szabo L.J."/>
            <person name="Martin F."/>
        </authorList>
    </citation>
    <scope>NUCLEOTIDE SEQUENCE [LARGE SCALE GENOMIC DNA]</scope>
    <source>
        <strain evidence="5">98AG31 / pathotype 3-4-7</strain>
    </source>
</reference>
<dbReference type="GeneID" id="18927136"/>
<dbReference type="Proteomes" id="UP000001072">
    <property type="component" value="Unassembled WGS sequence"/>
</dbReference>
<keyword evidence="5" id="KW-1185">Reference proteome</keyword>
<dbReference type="STRING" id="747676.F4R4W5"/>
<dbReference type="KEGG" id="mlr:MELLADRAFT_31247"/>
<dbReference type="PRINTS" id="PR00503">
    <property type="entry name" value="BROMODOMAIN"/>
</dbReference>
<dbReference type="SUPFAM" id="SSF47370">
    <property type="entry name" value="Bromodomain"/>
    <property type="match status" value="1"/>
</dbReference>
<proteinExistence type="predicted"/>
<feature type="non-terminal residue" evidence="4">
    <location>
        <position position="1"/>
    </location>
</feature>
<gene>
    <name evidence="4" type="ORF">MELLADRAFT_31247</name>
</gene>
<evidence type="ECO:0000259" key="3">
    <source>
        <dbReference type="PROSITE" id="PS50014"/>
    </source>
</evidence>
<dbReference type="OrthoDB" id="2506810at2759"/>
<sequence>VLKYLKKQKLAAPFLHPVDAEKLQIPDYPTIIKHPMDLATVETRLALKPSYYKSAEEFIADVNLIFNNCYTYNGHESTISRMALDLSALFDSQMKKLPSEE</sequence>
<dbReference type="InterPro" id="IPR050935">
    <property type="entry name" value="Bromo_chromatin_reader"/>
</dbReference>
<dbReference type="RefSeq" id="XP_007403863.1">
    <property type="nucleotide sequence ID" value="XM_007403801.1"/>
</dbReference>
<organism evidence="5">
    <name type="scientific">Melampsora larici-populina (strain 98AG31 / pathotype 3-4-7)</name>
    <name type="common">Poplar leaf rust fungus</name>
    <dbReference type="NCBI Taxonomy" id="747676"/>
    <lineage>
        <taxon>Eukaryota</taxon>
        <taxon>Fungi</taxon>
        <taxon>Dikarya</taxon>
        <taxon>Basidiomycota</taxon>
        <taxon>Pucciniomycotina</taxon>
        <taxon>Pucciniomycetes</taxon>
        <taxon>Pucciniales</taxon>
        <taxon>Melampsoraceae</taxon>
        <taxon>Melampsora</taxon>
    </lineage>
</organism>
<dbReference type="eggNOG" id="KOG1474">
    <property type="taxonomic scope" value="Eukaryota"/>
</dbReference>
<keyword evidence="1 2" id="KW-0103">Bromodomain</keyword>
<dbReference type="PANTHER" id="PTHR22880">
    <property type="entry name" value="FALZ-RELATED BROMODOMAIN-CONTAINING PROTEINS"/>
    <property type="match status" value="1"/>
</dbReference>
<dbReference type="InterPro" id="IPR036427">
    <property type="entry name" value="Bromodomain-like_sf"/>
</dbReference>
<dbReference type="GO" id="GO:0006338">
    <property type="term" value="P:chromatin remodeling"/>
    <property type="evidence" value="ECO:0007669"/>
    <property type="project" value="TreeGrafter"/>
</dbReference>
<evidence type="ECO:0000313" key="4">
    <source>
        <dbReference type="EMBL" id="EGG12925.1"/>
    </source>
</evidence>
<dbReference type="GO" id="GO:0000785">
    <property type="term" value="C:chromatin"/>
    <property type="evidence" value="ECO:0007669"/>
    <property type="project" value="TreeGrafter"/>
</dbReference>
<protein>
    <recommendedName>
        <fullName evidence="3">Bromo domain-containing protein</fullName>
    </recommendedName>
</protein>